<comment type="caution">
    <text evidence="1">The sequence shown here is derived from an EMBL/GenBank/DDBJ whole genome shotgun (WGS) entry which is preliminary data.</text>
</comment>
<proteinExistence type="predicted"/>
<dbReference type="EMBL" id="BMAV01017006">
    <property type="protein sequence ID" value="GFY68337.1"/>
    <property type="molecule type" value="Genomic_DNA"/>
</dbReference>
<evidence type="ECO:0000313" key="2">
    <source>
        <dbReference type="Proteomes" id="UP000886998"/>
    </source>
</evidence>
<evidence type="ECO:0000313" key="1">
    <source>
        <dbReference type="EMBL" id="GFY68337.1"/>
    </source>
</evidence>
<sequence length="89" mass="10039">MFSCCPFQQVIYILQPKLSGQWLTTSWLVIITENVQLLPCPASYPDLTTEIVWPVVDDQLARYHNRKCSASALSSKLSRSYNQNCLASG</sequence>
<organism evidence="1 2">
    <name type="scientific">Trichonephila inaurata madagascariensis</name>
    <dbReference type="NCBI Taxonomy" id="2747483"/>
    <lineage>
        <taxon>Eukaryota</taxon>
        <taxon>Metazoa</taxon>
        <taxon>Ecdysozoa</taxon>
        <taxon>Arthropoda</taxon>
        <taxon>Chelicerata</taxon>
        <taxon>Arachnida</taxon>
        <taxon>Araneae</taxon>
        <taxon>Araneomorphae</taxon>
        <taxon>Entelegynae</taxon>
        <taxon>Araneoidea</taxon>
        <taxon>Nephilidae</taxon>
        <taxon>Trichonephila</taxon>
        <taxon>Trichonephila inaurata</taxon>
    </lineage>
</organism>
<dbReference type="AlphaFoldDB" id="A0A8X6YA40"/>
<accession>A0A8X6YA40</accession>
<gene>
    <name evidence="1" type="ORF">TNIN_151211</name>
</gene>
<keyword evidence="2" id="KW-1185">Reference proteome</keyword>
<dbReference type="Proteomes" id="UP000886998">
    <property type="component" value="Unassembled WGS sequence"/>
</dbReference>
<name>A0A8X6YA40_9ARAC</name>
<reference evidence="1" key="1">
    <citation type="submission" date="2020-08" db="EMBL/GenBank/DDBJ databases">
        <title>Multicomponent nature underlies the extraordinary mechanical properties of spider dragline silk.</title>
        <authorList>
            <person name="Kono N."/>
            <person name="Nakamura H."/>
            <person name="Mori M."/>
            <person name="Yoshida Y."/>
            <person name="Ohtoshi R."/>
            <person name="Malay A.D."/>
            <person name="Moran D.A.P."/>
            <person name="Tomita M."/>
            <person name="Numata K."/>
            <person name="Arakawa K."/>
        </authorList>
    </citation>
    <scope>NUCLEOTIDE SEQUENCE</scope>
</reference>
<protein>
    <submittedName>
        <fullName evidence="1">Uncharacterized protein</fullName>
    </submittedName>
</protein>